<accession>A0ABD1NSN6</accession>
<feature type="region of interest" description="Disordered" evidence="2">
    <location>
        <begin position="172"/>
        <end position="258"/>
    </location>
</feature>
<keyword evidence="5" id="KW-1185">Reference proteome</keyword>
<evidence type="ECO:0000256" key="3">
    <source>
        <dbReference type="SAM" id="Phobius"/>
    </source>
</evidence>
<feature type="coiled-coil region" evidence="1">
    <location>
        <begin position="453"/>
        <end position="480"/>
    </location>
</feature>
<evidence type="ECO:0000256" key="1">
    <source>
        <dbReference type="SAM" id="Coils"/>
    </source>
</evidence>
<feature type="compositionally biased region" description="Polar residues" evidence="2">
    <location>
        <begin position="115"/>
        <end position="126"/>
    </location>
</feature>
<keyword evidence="1" id="KW-0175">Coiled coil</keyword>
<comment type="caution">
    <text evidence="4">The sequence shown here is derived from an EMBL/GenBank/DDBJ whole genome shotgun (WGS) entry which is preliminary data.</text>
</comment>
<dbReference type="PANTHER" id="PTHR34562">
    <property type="entry name" value="WPP DOMAIN-INTERACTING PROTEIN 2"/>
    <property type="match status" value="1"/>
</dbReference>
<proteinExistence type="predicted"/>
<feature type="compositionally biased region" description="Basic and acidic residues" evidence="2">
    <location>
        <begin position="127"/>
        <end position="136"/>
    </location>
</feature>
<dbReference type="EMBL" id="JBFOLK010000312">
    <property type="protein sequence ID" value="KAL2454641.1"/>
    <property type="molecule type" value="Genomic_DNA"/>
</dbReference>
<gene>
    <name evidence="4" type="ORF">Adt_47857</name>
</gene>
<feature type="compositionally biased region" description="Basic and acidic residues" evidence="2">
    <location>
        <begin position="223"/>
        <end position="256"/>
    </location>
</feature>
<reference evidence="5" key="1">
    <citation type="submission" date="2024-07" db="EMBL/GenBank/DDBJ databases">
        <title>Two chromosome-level genome assemblies of Korean endemic species Abeliophyllum distichum and Forsythia ovata (Oleaceae).</title>
        <authorList>
            <person name="Jang H."/>
        </authorList>
    </citation>
    <scope>NUCLEOTIDE SEQUENCE [LARGE SCALE GENOMIC DNA]</scope>
</reference>
<feature type="compositionally biased region" description="Polar residues" evidence="2">
    <location>
        <begin position="173"/>
        <end position="195"/>
    </location>
</feature>
<dbReference type="AlphaFoldDB" id="A0ABD1NSN6"/>
<keyword evidence="3" id="KW-0472">Membrane</keyword>
<feature type="transmembrane region" description="Helical" evidence="3">
    <location>
        <begin position="502"/>
        <end position="522"/>
    </location>
</feature>
<dbReference type="InterPro" id="IPR044696">
    <property type="entry name" value="WIP1/2/3"/>
</dbReference>
<evidence type="ECO:0000313" key="5">
    <source>
        <dbReference type="Proteomes" id="UP001604336"/>
    </source>
</evidence>
<organism evidence="4 5">
    <name type="scientific">Abeliophyllum distichum</name>
    <dbReference type="NCBI Taxonomy" id="126358"/>
    <lineage>
        <taxon>Eukaryota</taxon>
        <taxon>Viridiplantae</taxon>
        <taxon>Streptophyta</taxon>
        <taxon>Embryophyta</taxon>
        <taxon>Tracheophyta</taxon>
        <taxon>Spermatophyta</taxon>
        <taxon>Magnoliopsida</taxon>
        <taxon>eudicotyledons</taxon>
        <taxon>Gunneridae</taxon>
        <taxon>Pentapetalae</taxon>
        <taxon>asterids</taxon>
        <taxon>lamiids</taxon>
        <taxon>Lamiales</taxon>
        <taxon>Oleaceae</taxon>
        <taxon>Forsythieae</taxon>
        <taxon>Abeliophyllum</taxon>
    </lineage>
</organism>
<feature type="region of interest" description="Disordered" evidence="2">
    <location>
        <begin position="115"/>
        <end position="143"/>
    </location>
</feature>
<name>A0ABD1NSN6_9LAMI</name>
<dbReference type="PANTHER" id="PTHR34562:SF8">
    <property type="entry name" value="WPP DOMAIN-INTERACTING PROTEIN 1"/>
    <property type="match status" value="1"/>
</dbReference>
<keyword evidence="3" id="KW-1133">Transmembrane helix</keyword>
<evidence type="ECO:0000256" key="2">
    <source>
        <dbReference type="SAM" id="MobiDB-lite"/>
    </source>
</evidence>
<keyword evidence="3" id="KW-0812">Transmembrane</keyword>
<sequence>MDVESECSVRESVEDNDETRTISACEKLGSVFSETKVYKNGSCLVENNENNGFLEGTEGKRIEVNSPPLEVTSQVPPSPMMIKGNGLRKWRRIKRDGNKGGDNIVDTRKILTESLSKPGANSSKRMQFSEEMKQKSEGSVSSTNAVGGNLNGFLLRGDSGLVIGPTLFAGMDSENSGDQSSKSSTAASTPNSRYEMSNVAGLPQDKIRTSLGGKNLSNSVQRDQQRKGCIDTSKKARGDRTKIEKENSRSSVESDSRSSNFAFMQGAYSVMSNGMLNGGSIDYDGENGDDPLWEVKEERSENHGSAADHDPLVESIFALQSAQEALGKEVQKFGEIGKEDFHVDYSIQDLPSECTSINPKLYQTNSAKQLPSGVNAQNMKEAMGSEPETILNSRSLEESMEKRDVEASLENLFKRKIEAEVEYFIISRMIQKVKVVVDGQSLLEEQKTLASGQAQMLNRLGDAENKVATLNKQAEYLENYCEDIVSADETTKLQKRVWKYTACFFVQLVILIIIMGLFILQISPNYTGVVPT</sequence>
<dbReference type="Proteomes" id="UP001604336">
    <property type="component" value="Unassembled WGS sequence"/>
</dbReference>
<protein>
    <submittedName>
        <fullName evidence="4">WPP domain-interacting protein 1</fullName>
    </submittedName>
</protein>
<evidence type="ECO:0000313" key="4">
    <source>
        <dbReference type="EMBL" id="KAL2454641.1"/>
    </source>
</evidence>